<accession>A0AAV9J2R7</accession>
<reference evidence="1 2" key="1">
    <citation type="submission" date="2021-11" db="EMBL/GenBank/DDBJ databases">
        <title>Black yeast isolated from Biological Soil Crust.</title>
        <authorList>
            <person name="Kurbessoian T."/>
        </authorList>
    </citation>
    <scope>NUCLEOTIDE SEQUENCE [LARGE SCALE GENOMIC DNA]</scope>
    <source>
        <strain evidence="1 2">CCFEE 5522</strain>
    </source>
</reference>
<gene>
    <name evidence="1" type="ORF">LTR36_001466</name>
</gene>
<evidence type="ECO:0000313" key="2">
    <source>
        <dbReference type="Proteomes" id="UP001324427"/>
    </source>
</evidence>
<evidence type="ECO:0000313" key="1">
    <source>
        <dbReference type="EMBL" id="KAK4539122.1"/>
    </source>
</evidence>
<keyword evidence="2" id="KW-1185">Reference proteome</keyword>
<comment type="caution">
    <text evidence="1">The sequence shown here is derived from an EMBL/GenBank/DDBJ whole genome shotgun (WGS) entry which is preliminary data.</text>
</comment>
<name>A0AAV9J2R7_9PEZI</name>
<dbReference type="Proteomes" id="UP001324427">
    <property type="component" value="Unassembled WGS sequence"/>
</dbReference>
<dbReference type="AlphaFoldDB" id="A0AAV9J2R7"/>
<proteinExistence type="predicted"/>
<dbReference type="EMBL" id="JAVFHQ010000126">
    <property type="protein sequence ID" value="KAK4539122.1"/>
    <property type="molecule type" value="Genomic_DNA"/>
</dbReference>
<protein>
    <submittedName>
        <fullName evidence="1">Uncharacterized protein</fullName>
    </submittedName>
</protein>
<organism evidence="1 2">
    <name type="scientific">Oleoguttula mirabilis</name>
    <dbReference type="NCBI Taxonomy" id="1507867"/>
    <lineage>
        <taxon>Eukaryota</taxon>
        <taxon>Fungi</taxon>
        <taxon>Dikarya</taxon>
        <taxon>Ascomycota</taxon>
        <taxon>Pezizomycotina</taxon>
        <taxon>Dothideomycetes</taxon>
        <taxon>Dothideomycetidae</taxon>
        <taxon>Mycosphaerellales</taxon>
        <taxon>Teratosphaeriaceae</taxon>
        <taxon>Oleoguttula</taxon>
    </lineage>
</organism>
<sequence length="199" mass="21304">MQDDGAVRRPITGDSVVDGYLDASKNVASHHHDYDDDYDGYSGYGLGSANPSFGKNEVHDLLKHRQQLEWSARKLRELHHCSTSTDPTMTDQALAAVEDTASALRSVIAHALGWDPLATLPSRASRDKAQKVFGTPESTEMILLHLSVEDQLSAMRVCKSISAAISASPRIQVRLGLRANPLASGLRTSGVAGPATATG</sequence>